<gene>
    <name evidence="1" type="ORF">BC777_3593</name>
</gene>
<dbReference type="OrthoDB" id="280692at2"/>
<dbReference type="SMART" id="SM00855">
    <property type="entry name" value="PGAM"/>
    <property type="match status" value="1"/>
</dbReference>
<dbReference type="PANTHER" id="PTHR48100">
    <property type="entry name" value="BROAD-SPECIFICITY PHOSPHATASE YOR283W-RELATED"/>
    <property type="match status" value="1"/>
</dbReference>
<dbReference type="Pfam" id="PF00300">
    <property type="entry name" value="His_Phos_1"/>
    <property type="match status" value="1"/>
</dbReference>
<dbReference type="EMBL" id="PGTY01000004">
    <property type="protein sequence ID" value="PJI84532.1"/>
    <property type="molecule type" value="Genomic_DNA"/>
</dbReference>
<dbReference type="SUPFAM" id="SSF53254">
    <property type="entry name" value="Phosphoglycerate mutase-like"/>
    <property type="match status" value="1"/>
</dbReference>
<dbReference type="RefSeq" id="WP_100369528.1">
    <property type="nucleotide sequence ID" value="NZ_PGTY01000004.1"/>
</dbReference>
<dbReference type="Gene3D" id="3.40.50.1240">
    <property type="entry name" value="Phosphoglycerate mutase-like"/>
    <property type="match status" value="1"/>
</dbReference>
<proteinExistence type="predicted"/>
<comment type="caution">
    <text evidence="1">The sequence shown here is derived from an EMBL/GenBank/DDBJ whole genome shotgun (WGS) entry which is preliminary data.</text>
</comment>
<dbReference type="InterPro" id="IPR013078">
    <property type="entry name" value="His_Pase_superF_clade-1"/>
</dbReference>
<dbReference type="PANTHER" id="PTHR48100:SF62">
    <property type="entry name" value="GLUCOSYL-3-PHOSPHOGLYCERATE PHOSPHATASE"/>
    <property type="match status" value="1"/>
</dbReference>
<name>A0A2M8W0S7_9RHOB</name>
<dbReference type="InterPro" id="IPR029033">
    <property type="entry name" value="His_PPase_superfam"/>
</dbReference>
<dbReference type="GO" id="GO:0016791">
    <property type="term" value="F:phosphatase activity"/>
    <property type="evidence" value="ECO:0007669"/>
    <property type="project" value="TreeGrafter"/>
</dbReference>
<protein>
    <submittedName>
        <fullName evidence="1">Broad specificity phosphatase PhoE</fullName>
    </submittedName>
</protein>
<dbReference type="CDD" id="cd07067">
    <property type="entry name" value="HP_PGM_like"/>
    <property type="match status" value="1"/>
</dbReference>
<dbReference type="GO" id="GO:0005737">
    <property type="term" value="C:cytoplasm"/>
    <property type="evidence" value="ECO:0007669"/>
    <property type="project" value="TreeGrafter"/>
</dbReference>
<keyword evidence="2" id="KW-1185">Reference proteome</keyword>
<evidence type="ECO:0000313" key="2">
    <source>
        <dbReference type="Proteomes" id="UP000228531"/>
    </source>
</evidence>
<dbReference type="AlphaFoldDB" id="A0A2M8W0S7"/>
<sequence>MGEIILVRHGQANSGATDEESYDRLSDLGHQQAKWLGDYLSDREGAFDKVISGSLRRHKETAAGIGYQDPHIDPRLNEMDYFNLGQALEDVHGVPFPGPDEFASHVPQVMEAWHKAEIMGVESFASFEDRVTSVLQEAASPGVRVLCVTSGGVIGMIIRHLLNLDPTRMAHVLLPIMNSSLHRVHVIPQGPILASFNAVPHLDRDDRIHAQTHY</sequence>
<evidence type="ECO:0000313" key="1">
    <source>
        <dbReference type="EMBL" id="PJI84532.1"/>
    </source>
</evidence>
<organism evidence="1 2">
    <name type="scientific">Yoonia maricola</name>
    <dbReference type="NCBI Taxonomy" id="420999"/>
    <lineage>
        <taxon>Bacteria</taxon>
        <taxon>Pseudomonadati</taxon>
        <taxon>Pseudomonadota</taxon>
        <taxon>Alphaproteobacteria</taxon>
        <taxon>Rhodobacterales</taxon>
        <taxon>Paracoccaceae</taxon>
        <taxon>Yoonia</taxon>
    </lineage>
</organism>
<reference evidence="1 2" key="1">
    <citation type="submission" date="2017-11" db="EMBL/GenBank/DDBJ databases">
        <title>Genomic Encyclopedia of Archaeal and Bacterial Type Strains, Phase II (KMG-II): From Individual Species to Whole Genera.</title>
        <authorList>
            <person name="Goeker M."/>
        </authorList>
    </citation>
    <scope>NUCLEOTIDE SEQUENCE [LARGE SCALE GENOMIC DNA]</scope>
    <source>
        <strain evidence="1 2">DSM 29128</strain>
    </source>
</reference>
<dbReference type="Proteomes" id="UP000228531">
    <property type="component" value="Unassembled WGS sequence"/>
</dbReference>
<accession>A0A2M8W0S7</accession>
<dbReference type="InterPro" id="IPR050275">
    <property type="entry name" value="PGM_Phosphatase"/>
</dbReference>